<dbReference type="Pfam" id="PF04860">
    <property type="entry name" value="Phage_portal"/>
    <property type="match status" value="1"/>
</dbReference>
<dbReference type="AlphaFoldDB" id="A0A1R4FH07"/>
<accession>A0A1R4FH07</accession>
<dbReference type="Proteomes" id="UP000195787">
    <property type="component" value="Unassembled WGS sequence"/>
</dbReference>
<dbReference type="InterPro" id="IPR006944">
    <property type="entry name" value="Phage/GTA_portal"/>
</dbReference>
<dbReference type="GeneID" id="303172460"/>
<name>A0A1R4FH07_9MICO</name>
<proteinExistence type="predicted"/>
<dbReference type="OrthoDB" id="9765386at2"/>
<reference evidence="1 2" key="1">
    <citation type="submission" date="2017-02" db="EMBL/GenBank/DDBJ databases">
        <authorList>
            <person name="Peterson S.W."/>
        </authorList>
    </citation>
    <scope>NUCLEOTIDE SEQUENCE [LARGE SCALE GENOMIC DNA]</scope>
    <source>
        <strain evidence="1 2">LMG 22410</strain>
    </source>
</reference>
<protein>
    <submittedName>
        <fullName evidence="1">Phage portal protein</fullName>
    </submittedName>
</protein>
<keyword evidence="2" id="KW-1185">Reference proteome</keyword>
<sequence length="664" mass="72259">MGIRDAIGALFGGADENQHIEYLGPTFRKMILGLTPEELYRTQPQLRIVMSFVARNVAHLGLKAYARTSDTDRQRLQDDPLAVLLKRPNPSMTTFELLQGLASDIGLYDAAYWFVGLDNEAPSGWRIQPIPPAWVVEQRGGTFYQAGRFVIQNPDGTRSEIPAEDMLVFHGWNPGRPKYGTSPVETLKQVLAEQVQAWSYREQVWQRGGRVGAYLTRPKDAKWSDAARERFARDWKDRWTGKDGKKAGGTPILEDGMELKRIGFNAREEEWSEVAKLALSTVAAVYHVNPVMVGILDNANFSNTKEFRKMLYTETLGPMLAMIEDRINTFLVPRVSNNDRAYVEFNIEEKLQGDFESQAAALQAAIGRPWMTPDEGRGLRNMPALGGDAAQIATPLNVLIGGQASPLDSAPKHVGDAVFSRTTTPAARMLEELAKSHPDLAAEIAGRKSQVPDSHRAKAEEVIAAFFDRQAKSVLSRLGTKDPDWWDGARWDRELAADLLALALNTTREVATAALDAVGFADGDYDVSRTEAFLAEVAKSRAGAINATTRDQVAAILAGTGPDGVSDPAHAFENAKDGRLGTIVATLLTTLAAFAVVEAGKQTGAKSKTWLVTSTSPRPAHAAVNGETVGIDEKFSNGANWPGDPALGAAGVSGCECQVRVNYA</sequence>
<dbReference type="EMBL" id="FUHU01000021">
    <property type="protein sequence ID" value="SJM55123.1"/>
    <property type="molecule type" value="Genomic_DNA"/>
</dbReference>
<dbReference type="RefSeq" id="WP_086991351.1">
    <property type="nucleotide sequence ID" value="NZ_FUHU01000021.1"/>
</dbReference>
<organism evidence="1 2">
    <name type="scientific">Agrococcus casei LMG 22410</name>
    <dbReference type="NCBI Taxonomy" id="1255656"/>
    <lineage>
        <taxon>Bacteria</taxon>
        <taxon>Bacillati</taxon>
        <taxon>Actinomycetota</taxon>
        <taxon>Actinomycetes</taxon>
        <taxon>Micrococcales</taxon>
        <taxon>Microbacteriaceae</taxon>
        <taxon>Agrococcus</taxon>
    </lineage>
</organism>
<evidence type="ECO:0000313" key="1">
    <source>
        <dbReference type="EMBL" id="SJM55123.1"/>
    </source>
</evidence>
<gene>
    <name evidence="1" type="ORF">CZ674_04480</name>
</gene>
<evidence type="ECO:0000313" key="2">
    <source>
        <dbReference type="Proteomes" id="UP000195787"/>
    </source>
</evidence>